<name>A0A369J6Z7_HYPMA</name>
<dbReference type="InParanoid" id="A0A369J6Z7"/>
<evidence type="ECO:0000313" key="2">
    <source>
        <dbReference type="Proteomes" id="UP000076154"/>
    </source>
</evidence>
<evidence type="ECO:0000313" key="1">
    <source>
        <dbReference type="EMBL" id="RDB15483.1"/>
    </source>
</evidence>
<proteinExistence type="predicted"/>
<gene>
    <name evidence="1" type="ORF">Hypma_004188</name>
</gene>
<sequence length="415" mass="46708">MYEHPRWRRNNGLPSLASSNIPTVFNDALSESDGVPERAVVALMNKYTFSFPALYSYLEDNLEAQTSFSKLTSIDMSPYMNWTTFTPKFQVHRARLPTSVFKNIMSDIDILMRQFAGPMQGNTYVEEMSRWIAPIFNRIVSHFNSKITNTFESVMSSPQKFGTVKDRDRLVCHFKAFGIIVLVVIETTTMPSTSQEYSDCIAHLVAECDACDCKNSNGGEFHCPSIPIHAIITDGQQFAFFRFDPAAQPPVLYWGTLRPLATAHPCLDGSLHLVLDEGRVGYLCSFRPICEVVFYVVQLGFLRGMQSQYQRRVMRLLRVGVTGAGLEQDGDARAWLEADDVASDALDLGVQAAVDARIWSESADRDATVAAANDKASRAWDMIHESIDALPTNYKAPERKYSIMCDWDEERVDRA</sequence>
<protein>
    <submittedName>
        <fullName evidence="1">Uncharacterized protein</fullName>
    </submittedName>
</protein>
<reference evidence="1" key="1">
    <citation type="submission" date="2018-04" db="EMBL/GenBank/DDBJ databases">
        <title>Whole genome sequencing of Hypsizygus marmoreus.</title>
        <authorList>
            <person name="Choi I.-G."/>
            <person name="Min B."/>
            <person name="Kim J.-G."/>
            <person name="Kim S."/>
            <person name="Oh Y.-L."/>
            <person name="Kong W.-S."/>
            <person name="Park H."/>
            <person name="Jeong J."/>
            <person name="Song E.-S."/>
        </authorList>
    </citation>
    <scope>NUCLEOTIDE SEQUENCE [LARGE SCALE GENOMIC DNA]</scope>
    <source>
        <strain evidence="1">51987-8</strain>
    </source>
</reference>
<keyword evidence="2" id="KW-1185">Reference proteome</keyword>
<organism evidence="1 2">
    <name type="scientific">Hypsizygus marmoreus</name>
    <name type="common">White beech mushroom</name>
    <name type="synonym">Agaricus marmoreus</name>
    <dbReference type="NCBI Taxonomy" id="39966"/>
    <lineage>
        <taxon>Eukaryota</taxon>
        <taxon>Fungi</taxon>
        <taxon>Dikarya</taxon>
        <taxon>Basidiomycota</taxon>
        <taxon>Agaricomycotina</taxon>
        <taxon>Agaricomycetes</taxon>
        <taxon>Agaricomycetidae</taxon>
        <taxon>Agaricales</taxon>
        <taxon>Tricholomatineae</taxon>
        <taxon>Lyophyllaceae</taxon>
        <taxon>Hypsizygus</taxon>
    </lineage>
</organism>
<dbReference type="OrthoDB" id="3264482at2759"/>
<dbReference type="Proteomes" id="UP000076154">
    <property type="component" value="Unassembled WGS sequence"/>
</dbReference>
<accession>A0A369J6Z7</accession>
<comment type="caution">
    <text evidence="1">The sequence shown here is derived from an EMBL/GenBank/DDBJ whole genome shotgun (WGS) entry which is preliminary data.</text>
</comment>
<dbReference type="EMBL" id="LUEZ02000158">
    <property type="protein sequence ID" value="RDB15483.1"/>
    <property type="molecule type" value="Genomic_DNA"/>
</dbReference>
<dbReference type="AlphaFoldDB" id="A0A369J6Z7"/>